<dbReference type="Proteomes" id="UP000593579">
    <property type="component" value="Unassembled WGS sequence"/>
</dbReference>
<dbReference type="GO" id="GO:0003676">
    <property type="term" value="F:nucleic acid binding"/>
    <property type="evidence" value="ECO:0007669"/>
    <property type="project" value="InterPro"/>
</dbReference>
<feature type="non-terminal residue" evidence="2">
    <location>
        <position position="1"/>
    </location>
</feature>
<comment type="caution">
    <text evidence="2">The sequence shown here is derived from an EMBL/GenBank/DDBJ whole genome shotgun (WGS) entry which is preliminary data.</text>
</comment>
<evidence type="ECO:0000259" key="1">
    <source>
        <dbReference type="Pfam" id="PF13456"/>
    </source>
</evidence>
<protein>
    <recommendedName>
        <fullName evidence="1">RNase H type-1 domain-containing protein</fullName>
    </recommendedName>
</protein>
<evidence type="ECO:0000313" key="2">
    <source>
        <dbReference type="EMBL" id="MBA0747914.1"/>
    </source>
</evidence>
<dbReference type="GO" id="GO:0004523">
    <property type="term" value="F:RNA-DNA hybrid ribonuclease activity"/>
    <property type="evidence" value="ECO:0007669"/>
    <property type="project" value="InterPro"/>
</dbReference>
<gene>
    <name evidence="2" type="ORF">Gogos_004779</name>
</gene>
<dbReference type="EMBL" id="JABEZY010000010">
    <property type="protein sequence ID" value="MBA0747914.1"/>
    <property type="molecule type" value="Genomic_DNA"/>
</dbReference>
<evidence type="ECO:0000313" key="3">
    <source>
        <dbReference type="Proteomes" id="UP000593579"/>
    </source>
</evidence>
<dbReference type="Gene3D" id="3.30.420.10">
    <property type="entry name" value="Ribonuclease H-like superfamily/Ribonuclease H"/>
    <property type="match status" value="1"/>
</dbReference>
<keyword evidence="3" id="KW-1185">Reference proteome</keyword>
<dbReference type="Pfam" id="PF13456">
    <property type="entry name" value="RVT_3"/>
    <property type="match status" value="1"/>
</dbReference>
<reference evidence="2 3" key="1">
    <citation type="journal article" date="2019" name="Genome Biol. Evol.">
        <title>Insights into the evolution of the New World diploid cottons (Gossypium, subgenus Houzingenia) based on genome sequencing.</title>
        <authorList>
            <person name="Grover C.E."/>
            <person name="Arick M.A. 2nd"/>
            <person name="Thrash A."/>
            <person name="Conover J.L."/>
            <person name="Sanders W.S."/>
            <person name="Peterson D.G."/>
            <person name="Frelichowski J.E."/>
            <person name="Scheffler J.A."/>
            <person name="Scheffler B.E."/>
            <person name="Wendel J.F."/>
        </authorList>
    </citation>
    <scope>NUCLEOTIDE SEQUENCE [LARGE SCALE GENOMIC DNA]</scope>
    <source>
        <strain evidence="2">5</strain>
        <tissue evidence="2">Leaf</tissue>
    </source>
</reference>
<organism evidence="2 3">
    <name type="scientific">Gossypium gossypioides</name>
    <name type="common">Mexican cotton</name>
    <name type="synonym">Selera gossypioides</name>
    <dbReference type="NCBI Taxonomy" id="34282"/>
    <lineage>
        <taxon>Eukaryota</taxon>
        <taxon>Viridiplantae</taxon>
        <taxon>Streptophyta</taxon>
        <taxon>Embryophyta</taxon>
        <taxon>Tracheophyta</taxon>
        <taxon>Spermatophyta</taxon>
        <taxon>Magnoliopsida</taxon>
        <taxon>eudicotyledons</taxon>
        <taxon>Gunneridae</taxon>
        <taxon>Pentapetalae</taxon>
        <taxon>rosids</taxon>
        <taxon>malvids</taxon>
        <taxon>Malvales</taxon>
        <taxon>Malvaceae</taxon>
        <taxon>Malvoideae</taxon>
        <taxon>Gossypium</taxon>
    </lineage>
</organism>
<dbReference type="InterPro" id="IPR036397">
    <property type="entry name" value="RNaseH_sf"/>
</dbReference>
<proteinExistence type="predicted"/>
<dbReference type="OrthoDB" id="1752183at2759"/>
<dbReference type="InterPro" id="IPR002156">
    <property type="entry name" value="RNaseH_domain"/>
</dbReference>
<accession>A0A7J9CI04</accession>
<feature type="domain" description="RNase H type-1" evidence="1">
    <location>
        <begin position="14"/>
        <end position="77"/>
    </location>
</feature>
<sequence>VLDCLILLQRPWGGYNKVFVHADSLKVVNAFQNRHLAKSTSALVRRIYLILQTMDQWSIRHVPREKNQVVGRIVKMASVRIEDVHVFGNILE</sequence>
<dbReference type="AlphaFoldDB" id="A0A7J9CI04"/>
<name>A0A7J9CI04_GOSGO</name>